<accession>A0AAN7T6Q1</accession>
<dbReference type="RefSeq" id="XP_064752737.1">
    <property type="nucleotide sequence ID" value="XM_064901661.1"/>
</dbReference>
<feature type="compositionally biased region" description="Basic and acidic residues" evidence="1">
    <location>
        <begin position="150"/>
        <end position="160"/>
    </location>
</feature>
<feature type="compositionally biased region" description="Polar residues" evidence="1">
    <location>
        <begin position="262"/>
        <end position="272"/>
    </location>
</feature>
<dbReference type="CDD" id="cd14372">
    <property type="entry name" value="CUE_Cue5p_like"/>
    <property type="match status" value="1"/>
</dbReference>
<dbReference type="PROSITE" id="PS51140">
    <property type="entry name" value="CUE"/>
    <property type="match status" value="1"/>
</dbReference>
<gene>
    <name evidence="3" type="primary">CUE5</name>
    <name evidence="3" type="ORF">LTR05_000887</name>
</gene>
<feature type="compositionally biased region" description="Polar residues" evidence="1">
    <location>
        <begin position="161"/>
        <end position="177"/>
    </location>
</feature>
<protein>
    <submittedName>
        <fullName evidence="3">Ubiquitin-binding protein cue5</fullName>
    </submittedName>
</protein>
<feature type="compositionally biased region" description="Basic and acidic residues" evidence="1">
    <location>
        <begin position="189"/>
        <end position="200"/>
    </location>
</feature>
<dbReference type="Gene3D" id="1.10.8.10">
    <property type="entry name" value="DNA helicase RuvA subunit, C-terminal domain"/>
    <property type="match status" value="1"/>
</dbReference>
<feature type="compositionally biased region" description="Basic and acidic residues" evidence="1">
    <location>
        <begin position="407"/>
        <end position="424"/>
    </location>
</feature>
<feature type="domain" description="CUE" evidence="2">
    <location>
        <begin position="76"/>
        <end position="119"/>
    </location>
</feature>
<dbReference type="InterPro" id="IPR041807">
    <property type="entry name" value="Cue5/Don1_CUE"/>
</dbReference>
<evidence type="ECO:0000313" key="3">
    <source>
        <dbReference type="EMBL" id="KAK5090712.1"/>
    </source>
</evidence>
<feature type="region of interest" description="Disordered" evidence="1">
    <location>
        <begin position="118"/>
        <end position="200"/>
    </location>
</feature>
<feature type="region of interest" description="Disordered" evidence="1">
    <location>
        <begin position="254"/>
        <end position="445"/>
    </location>
</feature>
<feature type="compositionally biased region" description="Polar residues" evidence="1">
    <location>
        <begin position="16"/>
        <end position="30"/>
    </location>
</feature>
<dbReference type="Proteomes" id="UP001309876">
    <property type="component" value="Unassembled WGS sequence"/>
</dbReference>
<dbReference type="EMBL" id="JAVRRJ010000001">
    <property type="protein sequence ID" value="KAK5090712.1"/>
    <property type="molecule type" value="Genomic_DNA"/>
</dbReference>
<feature type="compositionally biased region" description="Basic and acidic residues" evidence="1">
    <location>
        <begin position="277"/>
        <end position="293"/>
    </location>
</feature>
<evidence type="ECO:0000313" key="4">
    <source>
        <dbReference type="Proteomes" id="UP001309876"/>
    </source>
</evidence>
<dbReference type="GeneID" id="90027006"/>
<evidence type="ECO:0000259" key="2">
    <source>
        <dbReference type="PROSITE" id="PS51140"/>
    </source>
</evidence>
<dbReference type="AlphaFoldDB" id="A0AAN7T6Q1"/>
<dbReference type="InterPro" id="IPR003892">
    <property type="entry name" value="CUE"/>
</dbReference>
<keyword evidence="4" id="KW-1185">Reference proteome</keyword>
<dbReference type="GO" id="GO:0005737">
    <property type="term" value="C:cytoplasm"/>
    <property type="evidence" value="ECO:0007669"/>
    <property type="project" value="TreeGrafter"/>
</dbReference>
<name>A0AAN7T6Q1_9EURO</name>
<proteinExistence type="predicted"/>
<feature type="compositionally biased region" description="Basic and acidic residues" evidence="1">
    <location>
        <begin position="301"/>
        <end position="314"/>
    </location>
</feature>
<sequence length="445" mass="48972">MADNTPKKQDSPVSPIRSTEGQPESPTTAQPLDFDDDDNPTAPTPTRMSATETTSKPEPPPKDEHAPAKPPRPMNPKDQAIQTLREAFPTIDVSVIRAILTASGGNLEPAFAALLEMSDPEAVQREQPPTKPPRPAQQPAQMSQLEADEQYARHLAEQYEHSQTSSRPTDRYNSNLPGSRPGRPGAHPNPDDPEYHWRSFIDGAGEFRKELNEAANEIWTDDLPEIRDNLRKGFFETQKTVTSWISNFKKNFEEKDEDVDYTAQNTAQNRGQPQARRSGESARRSAEYSRYDADPQVIGDDFSKLNLKDGDHPPRTSSRPTANPNLFKSDQRSSSKGVARKVSFQDGPPEEIKDMYSASPKPATTNVQTTGTAATGKSSKWQPLSAVDPSPVGDNDPFSLGDSDDEKDAKPITLKDDEVGKGKIDTAASVPDVDSKKATVEDEKK</sequence>
<dbReference type="GO" id="GO:0006511">
    <property type="term" value="P:ubiquitin-dependent protein catabolic process"/>
    <property type="evidence" value="ECO:0007669"/>
    <property type="project" value="TreeGrafter"/>
</dbReference>
<reference evidence="3 4" key="1">
    <citation type="submission" date="2023-08" db="EMBL/GenBank/DDBJ databases">
        <title>Black Yeasts Isolated from many extreme environments.</title>
        <authorList>
            <person name="Coleine C."/>
            <person name="Stajich J.E."/>
            <person name="Selbmann L."/>
        </authorList>
    </citation>
    <scope>NUCLEOTIDE SEQUENCE [LARGE SCALE GENOMIC DNA]</scope>
    <source>
        <strain evidence="3 4">CCFEE 5910</strain>
    </source>
</reference>
<dbReference type="FunFam" id="1.10.8.10:FF:000064">
    <property type="entry name" value="Similar to CUE domain-containing protein"/>
    <property type="match status" value="1"/>
</dbReference>
<comment type="caution">
    <text evidence="3">The sequence shown here is derived from an EMBL/GenBank/DDBJ whole genome shotgun (WGS) entry which is preliminary data.</text>
</comment>
<feature type="compositionally biased region" description="Polar residues" evidence="1">
    <location>
        <begin position="315"/>
        <end position="336"/>
    </location>
</feature>
<dbReference type="GO" id="GO:0031624">
    <property type="term" value="F:ubiquitin conjugating enzyme binding"/>
    <property type="evidence" value="ECO:0007669"/>
    <property type="project" value="TreeGrafter"/>
</dbReference>
<feature type="compositionally biased region" description="Basic and acidic residues" evidence="1">
    <location>
        <begin position="433"/>
        <end position="445"/>
    </location>
</feature>
<dbReference type="InterPro" id="IPR009060">
    <property type="entry name" value="UBA-like_sf"/>
</dbReference>
<organism evidence="3 4">
    <name type="scientific">Lithohypha guttulata</name>
    <dbReference type="NCBI Taxonomy" id="1690604"/>
    <lineage>
        <taxon>Eukaryota</taxon>
        <taxon>Fungi</taxon>
        <taxon>Dikarya</taxon>
        <taxon>Ascomycota</taxon>
        <taxon>Pezizomycotina</taxon>
        <taxon>Eurotiomycetes</taxon>
        <taxon>Chaetothyriomycetidae</taxon>
        <taxon>Chaetothyriales</taxon>
        <taxon>Trichomeriaceae</taxon>
        <taxon>Lithohypha</taxon>
    </lineage>
</organism>
<dbReference type="PANTHER" id="PTHR16461">
    <property type="entry name" value="TOLL-INTERACTING PROTEIN"/>
    <property type="match status" value="1"/>
</dbReference>
<dbReference type="GO" id="GO:0043130">
    <property type="term" value="F:ubiquitin binding"/>
    <property type="evidence" value="ECO:0007669"/>
    <property type="project" value="InterPro"/>
</dbReference>
<dbReference type="PANTHER" id="PTHR16461:SF5">
    <property type="entry name" value="TOLL-INTERACTING PROTEIN"/>
    <property type="match status" value="1"/>
</dbReference>
<dbReference type="Pfam" id="PF02845">
    <property type="entry name" value="CUE"/>
    <property type="match status" value="1"/>
</dbReference>
<feature type="compositionally biased region" description="Low complexity" evidence="1">
    <location>
        <begin position="363"/>
        <end position="375"/>
    </location>
</feature>
<feature type="compositionally biased region" description="Basic and acidic residues" evidence="1">
    <location>
        <begin position="1"/>
        <end position="10"/>
    </location>
</feature>
<feature type="compositionally biased region" description="Low complexity" evidence="1">
    <location>
        <begin position="40"/>
        <end position="56"/>
    </location>
</feature>
<dbReference type="SMART" id="SM00546">
    <property type="entry name" value="CUE"/>
    <property type="match status" value="1"/>
</dbReference>
<feature type="region of interest" description="Disordered" evidence="1">
    <location>
        <begin position="1"/>
        <end position="81"/>
    </location>
</feature>
<dbReference type="SUPFAM" id="SSF46934">
    <property type="entry name" value="UBA-like"/>
    <property type="match status" value="1"/>
</dbReference>
<evidence type="ECO:0000256" key="1">
    <source>
        <dbReference type="SAM" id="MobiDB-lite"/>
    </source>
</evidence>